<name>A0A852ZP81_9ACTN</name>
<evidence type="ECO:0000256" key="1">
    <source>
        <dbReference type="SAM" id="MobiDB-lite"/>
    </source>
</evidence>
<evidence type="ECO:0000313" key="2">
    <source>
        <dbReference type="EMBL" id="NYI04179.1"/>
    </source>
</evidence>
<proteinExistence type="predicted"/>
<dbReference type="EMBL" id="JACBZD010000001">
    <property type="protein sequence ID" value="NYI04179.1"/>
    <property type="molecule type" value="Genomic_DNA"/>
</dbReference>
<feature type="region of interest" description="Disordered" evidence="1">
    <location>
        <begin position="140"/>
        <end position="184"/>
    </location>
</feature>
<protein>
    <submittedName>
        <fullName evidence="2">Uncharacterized protein</fullName>
    </submittedName>
</protein>
<keyword evidence="3" id="KW-1185">Reference proteome</keyword>
<accession>A0A852ZP81</accession>
<feature type="compositionally biased region" description="Acidic residues" evidence="1">
    <location>
        <begin position="174"/>
        <end position="184"/>
    </location>
</feature>
<organism evidence="2 3">
    <name type="scientific">Allostreptomyces psammosilenae</name>
    <dbReference type="NCBI Taxonomy" id="1892865"/>
    <lineage>
        <taxon>Bacteria</taxon>
        <taxon>Bacillati</taxon>
        <taxon>Actinomycetota</taxon>
        <taxon>Actinomycetes</taxon>
        <taxon>Kitasatosporales</taxon>
        <taxon>Streptomycetaceae</taxon>
        <taxon>Allostreptomyces</taxon>
    </lineage>
</organism>
<gene>
    <name evidence="2" type="ORF">FHU37_001122</name>
</gene>
<evidence type="ECO:0000313" key="3">
    <source>
        <dbReference type="Proteomes" id="UP000567795"/>
    </source>
</evidence>
<sequence>MTAAHADAPAAVPPVLRAMCDDAALFPPANTPMPEAVTAHRRYHAAWYRALIGSFVCPDTRLEELRAALDARPDGAAPPVEPLPVVLVVPGGSTHVAPAIRAALAEPRLSLRGVEVVADHDAPCAEGVRHAAEALSAHLPTARPTPAPTSSAPSAPTSSAPSAPSAAPPIGPEDQPEDQPEETEPVYGAVELPRACWAARPWNDEADLLSAVLDVLAAVGQRAKLRTGGLTPEAFPGTAELAAFLAGCVARALPFKLTAGLHRAARYLDLGTGAVHHGFLNVLVATERATRGGGPREIVEALREPSAPALAAAVRAFTPEQAAAARARFVSYGTRGITEPLTDLVTLGLLTPPAPAAGAPG</sequence>
<reference evidence="2 3" key="1">
    <citation type="submission" date="2020-07" db="EMBL/GenBank/DDBJ databases">
        <title>Sequencing the genomes of 1000 actinobacteria strains.</title>
        <authorList>
            <person name="Klenk H.-P."/>
        </authorList>
    </citation>
    <scope>NUCLEOTIDE SEQUENCE [LARGE SCALE GENOMIC DNA]</scope>
    <source>
        <strain evidence="2 3">DSM 42178</strain>
    </source>
</reference>
<comment type="caution">
    <text evidence="2">The sequence shown here is derived from an EMBL/GenBank/DDBJ whole genome shotgun (WGS) entry which is preliminary data.</text>
</comment>
<dbReference type="Proteomes" id="UP000567795">
    <property type="component" value="Unassembled WGS sequence"/>
</dbReference>
<dbReference type="RefSeq" id="WP_179813116.1">
    <property type="nucleotide sequence ID" value="NZ_JACBZD010000001.1"/>
</dbReference>
<feature type="compositionally biased region" description="Low complexity" evidence="1">
    <location>
        <begin position="140"/>
        <end position="165"/>
    </location>
</feature>
<dbReference type="AlphaFoldDB" id="A0A852ZP81"/>